<evidence type="ECO:0000256" key="7">
    <source>
        <dbReference type="ARBA" id="ARBA00023324"/>
    </source>
</evidence>
<evidence type="ECO:0000256" key="2">
    <source>
        <dbReference type="ARBA" id="ARBA00022559"/>
    </source>
</evidence>
<evidence type="ECO:0000256" key="1">
    <source>
        <dbReference type="ARBA" id="ARBA00005329"/>
    </source>
</evidence>
<evidence type="ECO:0000256" key="4">
    <source>
        <dbReference type="ARBA" id="ARBA00022723"/>
    </source>
</evidence>
<dbReference type="GO" id="GO:0042542">
    <property type="term" value="P:response to hydrogen peroxide"/>
    <property type="evidence" value="ECO:0007669"/>
    <property type="project" value="TreeGrafter"/>
</dbReference>
<dbReference type="InterPro" id="IPR018028">
    <property type="entry name" value="Catalase"/>
</dbReference>
<evidence type="ECO:0000313" key="11">
    <source>
        <dbReference type="EMBL" id="HIU60446.1"/>
    </source>
</evidence>
<protein>
    <submittedName>
        <fullName evidence="11">Catalase</fullName>
    </submittedName>
</protein>
<dbReference type="SUPFAM" id="SSF56634">
    <property type="entry name" value="Heme-dependent catalase-like"/>
    <property type="match status" value="1"/>
</dbReference>
<dbReference type="PRINTS" id="PR00067">
    <property type="entry name" value="CATALASE"/>
</dbReference>
<dbReference type="Pfam" id="PF00199">
    <property type="entry name" value="Catalase"/>
    <property type="match status" value="1"/>
</dbReference>
<keyword evidence="2" id="KW-0575">Peroxidase</keyword>
<evidence type="ECO:0000259" key="10">
    <source>
        <dbReference type="SMART" id="SM01060"/>
    </source>
</evidence>
<keyword evidence="6 9" id="KW-0408">Iron</keyword>
<comment type="caution">
    <text evidence="11">The sequence shown here is derived from an EMBL/GenBank/DDBJ whole genome shotgun (WGS) entry which is preliminary data.</text>
</comment>
<feature type="domain" description="Catalase core" evidence="10">
    <location>
        <begin position="12"/>
        <end position="393"/>
    </location>
</feature>
<dbReference type="PANTHER" id="PTHR11465">
    <property type="entry name" value="CATALASE"/>
    <property type="match status" value="1"/>
</dbReference>
<dbReference type="GO" id="GO:0042744">
    <property type="term" value="P:hydrogen peroxide catabolic process"/>
    <property type="evidence" value="ECO:0007669"/>
    <property type="project" value="UniProtKB-KW"/>
</dbReference>
<dbReference type="Gene3D" id="2.40.180.10">
    <property type="entry name" value="Catalase core domain"/>
    <property type="match status" value="1"/>
</dbReference>
<reference evidence="11" key="2">
    <citation type="journal article" date="2021" name="PeerJ">
        <title>Extensive microbial diversity within the chicken gut microbiome revealed by metagenomics and culture.</title>
        <authorList>
            <person name="Gilroy R."/>
            <person name="Ravi A."/>
            <person name="Getino M."/>
            <person name="Pursley I."/>
            <person name="Horton D.L."/>
            <person name="Alikhan N.F."/>
            <person name="Baker D."/>
            <person name="Gharbi K."/>
            <person name="Hall N."/>
            <person name="Watson M."/>
            <person name="Adriaenssens E.M."/>
            <person name="Foster-Nyarko E."/>
            <person name="Jarju S."/>
            <person name="Secka A."/>
            <person name="Antonio M."/>
            <person name="Oren A."/>
            <person name="Chaudhuri R.R."/>
            <person name="La Ragione R."/>
            <person name="Hildebrand F."/>
            <person name="Pallen M.J."/>
        </authorList>
    </citation>
    <scope>NUCLEOTIDE SEQUENCE</scope>
    <source>
        <strain evidence="11">18911</strain>
    </source>
</reference>
<keyword evidence="7" id="KW-0376">Hydrogen peroxide</keyword>
<keyword evidence="3 9" id="KW-0349">Heme</keyword>
<dbReference type="InterPro" id="IPR011614">
    <property type="entry name" value="Catalase_core"/>
</dbReference>
<feature type="active site" evidence="8">
    <location>
        <position position="131"/>
    </location>
</feature>
<dbReference type="PIRSF" id="PIRSF038928">
    <property type="entry name" value="Catalase_clade1-3"/>
    <property type="match status" value="1"/>
</dbReference>
<evidence type="ECO:0000256" key="9">
    <source>
        <dbReference type="PIRSR" id="PIRSR038928-2"/>
    </source>
</evidence>
<evidence type="ECO:0000256" key="3">
    <source>
        <dbReference type="ARBA" id="ARBA00022617"/>
    </source>
</evidence>
<evidence type="ECO:0000256" key="6">
    <source>
        <dbReference type="ARBA" id="ARBA00023004"/>
    </source>
</evidence>
<dbReference type="EMBL" id="DVNF01000104">
    <property type="protein sequence ID" value="HIU60446.1"/>
    <property type="molecule type" value="Genomic_DNA"/>
</dbReference>
<name>A0A9D1MHN1_9FIRM</name>
<sequence>MKDRDKEEKLFTKRLGEPVDGDQVSLTDADGNILFRDTVLMDKLANFNRERIPERVVHAKGWGAHGEFVLTRDMSKYTLAGLFTQVGKKVRVLVRFSTVAGGRESADTVRDPRGFAVRFYTDDGIHDIVMNNTPVFFIRDPIKFPDFIHSQKKNPVTNLTDPNAQWDFLTLTPESLNQVTVLFSDQGIPYGFRFMDGFGTDTFSWYNSRGEYFYIKYHFISEQGIKNIPADEAKRIAGENPDFAGEDLRKAIDRCDYPSWRVKVQIMTPEQAKKYRFDPFDTTKTWYEEDFPLIEIGRMTLNRNPENFFNEIEQAAFCPGNMVPGTSASPDKMLQGRMIAYSDTQRYRIGVNFDRVPVNSPGTPVFNYQRDGDLAKNPTGSINYYPNSYDEVRFSKRVRNVPPEVTSPVRREAPPIKDIDFVQPRDRYMAFDEGERNRLMDNIAESLGQAAKKIQYRAAALFYKIAPSYGEGVGERLKLNLREVRRLSKLSQKELEYATK</sequence>
<dbReference type="InterPro" id="IPR024711">
    <property type="entry name" value="Catalase_clade1/3"/>
</dbReference>
<dbReference type="SMART" id="SM01060">
    <property type="entry name" value="Catalase"/>
    <property type="match status" value="1"/>
</dbReference>
<evidence type="ECO:0000313" key="12">
    <source>
        <dbReference type="Proteomes" id="UP000824094"/>
    </source>
</evidence>
<dbReference type="Pfam" id="PF06628">
    <property type="entry name" value="Catalase-rel"/>
    <property type="match status" value="1"/>
</dbReference>
<comment type="cofactor">
    <cofactor evidence="9">
        <name>heme</name>
        <dbReference type="ChEBI" id="CHEBI:30413"/>
    </cofactor>
</comment>
<accession>A0A9D1MHN1</accession>
<dbReference type="GO" id="GO:0046872">
    <property type="term" value="F:metal ion binding"/>
    <property type="evidence" value="ECO:0007669"/>
    <property type="project" value="UniProtKB-KW"/>
</dbReference>
<feature type="binding site" description="axial binding residue" evidence="9">
    <location>
        <position position="341"/>
    </location>
    <ligand>
        <name>heme</name>
        <dbReference type="ChEBI" id="CHEBI:30413"/>
    </ligand>
    <ligandPart>
        <name>Fe</name>
        <dbReference type="ChEBI" id="CHEBI:18248"/>
    </ligandPart>
</feature>
<dbReference type="GO" id="GO:0004096">
    <property type="term" value="F:catalase activity"/>
    <property type="evidence" value="ECO:0007669"/>
    <property type="project" value="InterPro"/>
</dbReference>
<dbReference type="InterPro" id="IPR010582">
    <property type="entry name" value="Catalase_immune_responsive"/>
</dbReference>
<dbReference type="PROSITE" id="PS51402">
    <property type="entry name" value="CATALASE_3"/>
    <property type="match status" value="1"/>
</dbReference>
<dbReference type="InterPro" id="IPR020835">
    <property type="entry name" value="Catalase_sf"/>
</dbReference>
<feature type="active site" evidence="8">
    <location>
        <position position="58"/>
    </location>
</feature>
<reference evidence="11" key="1">
    <citation type="submission" date="2020-10" db="EMBL/GenBank/DDBJ databases">
        <authorList>
            <person name="Gilroy R."/>
        </authorList>
    </citation>
    <scope>NUCLEOTIDE SEQUENCE</scope>
    <source>
        <strain evidence="11">18911</strain>
    </source>
</reference>
<evidence type="ECO:0000256" key="8">
    <source>
        <dbReference type="PIRSR" id="PIRSR038928-1"/>
    </source>
</evidence>
<dbReference type="Proteomes" id="UP000824094">
    <property type="component" value="Unassembled WGS sequence"/>
</dbReference>
<gene>
    <name evidence="11" type="ORF">IAB05_03520</name>
</gene>
<dbReference type="FunFam" id="2.40.180.10:FF:000001">
    <property type="entry name" value="Catalase"/>
    <property type="match status" value="1"/>
</dbReference>
<dbReference type="GO" id="GO:0020037">
    <property type="term" value="F:heme binding"/>
    <property type="evidence" value="ECO:0007669"/>
    <property type="project" value="InterPro"/>
</dbReference>
<keyword evidence="5" id="KW-0560">Oxidoreductase</keyword>
<proteinExistence type="inferred from homology"/>
<comment type="similarity">
    <text evidence="1">Belongs to the catalase family.</text>
</comment>
<keyword evidence="4 9" id="KW-0479">Metal-binding</keyword>
<dbReference type="GO" id="GO:0005737">
    <property type="term" value="C:cytoplasm"/>
    <property type="evidence" value="ECO:0007669"/>
    <property type="project" value="TreeGrafter"/>
</dbReference>
<organism evidence="11 12">
    <name type="scientific">Candidatus Stercoripulliclostridium merdigallinarum</name>
    <dbReference type="NCBI Taxonomy" id="2840951"/>
    <lineage>
        <taxon>Bacteria</taxon>
        <taxon>Bacillati</taxon>
        <taxon>Bacillota</taxon>
        <taxon>Clostridia</taxon>
        <taxon>Eubacteriales</taxon>
        <taxon>Candidatus Stercoripulliclostridium</taxon>
    </lineage>
</organism>
<dbReference type="AlphaFoldDB" id="A0A9D1MHN1"/>
<evidence type="ECO:0000256" key="5">
    <source>
        <dbReference type="ARBA" id="ARBA00023002"/>
    </source>
</evidence>